<protein>
    <recommendedName>
        <fullName evidence="6">RNA polymerase sigma factor</fullName>
    </recommendedName>
</protein>
<dbReference type="PANTHER" id="PTHR43133">
    <property type="entry name" value="RNA POLYMERASE ECF-TYPE SIGMA FACTO"/>
    <property type="match status" value="1"/>
</dbReference>
<dbReference type="InterPro" id="IPR039425">
    <property type="entry name" value="RNA_pol_sigma-70-like"/>
</dbReference>
<evidence type="ECO:0000256" key="3">
    <source>
        <dbReference type="ARBA" id="ARBA00023082"/>
    </source>
</evidence>
<evidence type="ECO:0000256" key="5">
    <source>
        <dbReference type="ARBA" id="ARBA00023163"/>
    </source>
</evidence>
<dbReference type="NCBIfam" id="TIGR02937">
    <property type="entry name" value="sigma70-ECF"/>
    <property type="match status" value="1"/>
</dbReference>
<dbReference type="InterPro" id="IPR007627">
    <property type="entry name" value="RNA_pol_sigma70_r2"/>
</dbReference>
<proteinExistence type="inferred from homology"/>
<evidence type="ECO:0000256" key="2">
    <source>
        <dbReference type="ARBA" id="ARBA00023015"/>
    </source>
</evidence>
<dbReference type="RefSeq" id="WP_271187732.1">
    <property type="nucleotide sequence ID" value="NZ_BSFE01000010.1"/>
</dbReference>
<sequence length="176" mass="19223">MQTPDDGALVAAARSGSDQAFARIVDRYQSPVRGFLRRVSGNDADADEIAQDAFVDAWTHLRSLRDGTKLKSWLFAIAWRKAKARARSMSRSRTRETAWQALQPVSDEPQREMALAMQQALGQLPEEQRAAVALCLAGGWSHSDAASVLDLPLGTVKSHVSRGRTRLIAILGVVDA</sequence>
<dbReference type="Pfam" id="PF04542">
    <property type="entry name" value="Sigma70_r2"/>
    <property type="match status" value="1"/>
</dbReference>
<dbReference type="InterPro" id="IPR013325">
    <property type="entry name" value="RNA_pol_sigma_r2"/>
</dbReference>
<reference evidence="9" key="2">
    <citation type="submission" date="2023-01" db="EMBL/GenBank/DDBJ databases">
        <authorList>
            <person name="Sun Q."/>
            <person name="Evtushenko L."/>
        </authorList>
    </citation>
    <scope>NUCLEOTIDE SEQUENCE</scope>
    <source>
        <strain evidence="9">VKM B-1513</strain>
    </source>
</reference>
<evidence type="ECO:0000259" key="8">
    <source>
        <dbReference type="Pfam" id="PF08281"/>
    </source>
</evidence>
<evidence type="ECO:0000313" key="10">
    <source>
        <dbReference type="Proteomes" id="UP001143486"/>
    </source>
</evidence>
<dbReference type="InterPro" id="IPR036388">
    <property type="entry name" value="WH-like_DNA-bd_sf"/>
</dbReference>
<dbReference type="InterPro" id="IPR000838">
    <property type="entry name" value="RNA_pol_sigma70_ECF_CS"/>
</dbReference>
<reference evidence="9" key="1">
    <citation type="journal article" date="2014" name="Int. J. Syst. Evol. Microbiol.">
        <title>Complete genome sequence of Corynebacterium casei LMG S-19264T (=DSM 44701T), isolated from a smear-ripened cheese.</title>
        <authorList>
            <consortium name="US DOE Joint Genome Institute (JGI-PGF)"/>
            <person name="Walter F."/>
            <person name="Albersmeier A."/>
            <person name="Kalinowski J."/>
            <person name="Ruckert C."/>
        </authorList>
    </citation>
    <scope>NUCLEOTIDE SEQUENCE</scope>
    <source>
        <strain evidence="9">VKM B-1513</strain>
    </source>
</reference>
<feature type="domain" description="RNA polymerase sigma-70 region 2" evidence="7">
    <location>
        <begin position="25"/>
        <end position="90"/>
    </location>
</feature>
<dbReference type="EMBL" id="BSFE01000010">
    <property type="protein sequence ID" value="GLK53380.1"/>
    <property type="molecule type" value="Genomic_DNA"/>
</dbReference>
<keyword evidence="4 6" id="KW-0238">DNA-binding</keyword>
<evidence type="ECO:0000256" key="4">
    <source>
        <dbReference type="ARBA" id="ARBA00023125"/>
    </source>
</evidence>
<dbReference type="SUPFAM" id="SSF88659">
    <property type="entry name" value="Sigma3 and sigma4 domains of RNA polymerase sigma factors"/>
    <property type="match status" value="1"/>
</dbReference>
<feature type="domain" description="RNA polymerase sigma factor 70 region 4 type 2" evidence="8">
    <location>
        <begin position="116"/>
        <end position="167"/>
    </location>
</feature>
<evidence type="ECO:0000256" key="6">
    <source>
        <dbReference type="RuleBase" id="RU000716"/>
    </source>
</evidence>
<dbReference type="CDD" id="cd06171">
    <property type="entry name" value="Sigma70_r4"/>
    <property type="match status" value="1"/>
</dbReference>
<keyword evidence="10" id="KW-1185">Reference proteome</keyword>
<dbReference type="InterPro" id="IPR014284">
    <property type="entry name" value="RNA_pol_sigma-70_dom"/>
</dbReference>
<gene>
    <name evidence="9" type="ORF">GCM10017621_28880</name>
</gene>
<organism evidence="9 10">
    <name type="scientific">Maricaulis virginensis</name>
    <dbReference type="NCBI Taxonomy" id="144022"/>
    <lineage>
        <taxon>Bacteria</taxon>
        <taxon>Pseudomonadati</taxon>
        <taxon>Pseudomonadota</taxon>
        <taxon>Alphaproteobacteria</taxon>
        <taxon>Maricaulales</taxon>
        <taxon>Maricaulaceae</taxon>
        <taxon>Maricaulis</taxon>
    </lineage>
</organism>
<dbReference type="AlphaFoldDB" id="A0A9W6MP85"/>
<comment type="similarity">
    <text evidence="1 6">Belongs to the sigma-70 factor family. ECF subfamily.</text>
</comment>
<keyword evidence="2 6" id="KW-0805">Transcription regulation</keyword>
<evidence type="ECO:0000313" key="9">
    <source>
        <dbReference type="EMBL" id="GLK53380.1"/>
    </source>
</evidence>
<evidence type="ECO:0000259" key="7">
    <source>
        <dbReference type="Pfam" id="PF04542"/>
    </source>
</evidence>
<dbReference type="InterPro" id="IPR013249">
    <property type="entry name" value="RNA_pol_sigma70_r4_t2"/>
</dbReference>
<dbReference type="Pfam" id="PF08281">
    <property type="entry name" value="Sigma70_r4_2"/>
    <property type="match status" value="1"/>
</dbReference>
<dbReference type="SUPFAM" id="SSF88946">
    <property type="entry name" value="Sigma2 domain of RNA polymerase sigma factors"/>
    <property type="match status" value="1"/>
</dbReference>
<accession>A0A9W6MP85</accession>
<dbReference type="GO" id="GO:0016987">
    <property type="term" value="F:sigma factor activity"/>
    <property type="evidence" value="ECO:0007669"/>
    <property type="project" value="UniProtKB-KW"/>
</dbReference>
<dbReference type="GO" id="GO:0006352">
    <property type="term" value="P:DNA-templated transcription initiation"/>
    <property type="evidence" value="ECO:0007669"/>
    <property type="project" value="InterPro"/>
</dbReference>
<comment type="caution">
    <text evidence="9">The sequence shown here is derived from an EMBL/GenBank/DDBJ whole genome shotgun (WGS) entry which is preliminary data.</text>
</comment>
<keyword evidence="5 6" id="KW-0804">Transcription</keyword>
<dbReference type="Gene3D" id="1.10.10.10">
    <property type="entry name" value="Winged helix-like DNA-binding domain superfamily/Winged helix DNA-binding domain"/>
    <property type="match status" value="1"/>
</dbReference>
<dbReference type="InterPro" id="IPR013324">
    <property type="entry name" value="RNA_pol_sigma_r3/r4-like"/>
</dbReference>
<dbReference type="PANTHER" id="PTHR43133:SF8">
    <property type="entry name" value="RNA POLYMERASE SIGMA FACTOR HI_1459-RELATED"/>
    <property type="match status" value="1"/>
</dbReference>
<dbReference type="Proteomes" id="UP001143486">
    <property type="component" value="Unassembled WGS sequence"/>
</dbReference>
<evidence type="ECO:0000256" key="1">
    <source>
        <dbReference type="ARBA" id="ARBA00010641"/>
    </source>
</evidence>
<name>A0A9W6MP85_9PROT</name>
<dbReference type="PROSITE" id="PS01063">
    <property type="entry name" value="SIGMA70_ECF"/>
    <property type="match status" value="1"/>
</dbReference>
<dbReference type="GO" id="GO:0003677">
    <property type="term" value="F:DNA binding"/>
    <property type="evidence" value="ECO:0007669"/>
    <property type="project" value="UniProtKB-KW"/>
</dbReference>
<dbReference type="Gene3D" id="1.10.1740.10">
    <property type="match status" value="1"/>
</dbReference>
<keyword evidence="3 6" id="KW-0731">Sigma factor</keyword>